<dbReference type="InterPro" id="IPR051532">
    <property type="entry name" value="Ester_Hydrolysis_Enzymes"/>
</dbReference>
<dbReference type="PANTHER" id="PTHR30383:SF2">
    <property type="entry name" value="CELLULOSE-BINDING PROTEIN"/>
    <property type="match status" value="1"/>
</dbReference>
<feature type="domain" description="SGNH hydrolase-type esterase" evidence="1">
    <location>
        <begin position="57"/>
        <end position="199"/>
    </location>
</feature>
<sequence>MAAATIKVMPFGASIVEGGCWRAYLQKSLKESGTSNFDFVGGQSGPTECKLNNVVVDFDKNNEGHSGAKAQEFVANSNLIGWLKAATPQIIMMHLGTNDVKANRKTEEIIGDYSVLLSQMRAQNANVQLLVMKLIPLRTAGNDAAWVAAIPKLNDAIANWAKDNTKTTSPITVVDMFTGFNADTMTTDGTHPNEEGNKLMSSRLSQPLKDAIKARG</sequence>
<dbReference type="PANTHER" id="PTHR30383">
    <property type="entry name" value="THIOESTERASE 1/PROTEASE 1/LYSOPHOSPHOLIPASE L1"/>
    <property type="match status" value="1"/>
</dbReference>
<reference evidence="2" key="1">
    <citation type="journal article" date="2020" name="Stud. Mycol.">
        <title>101 Dothideomycetes genomes: a test case for predicting lifestyles and emergence of pathogens.</title>
        <authorList>
            <person name="Haridas S."/>
            <person name="Albert R."/>
            <person name="Binder M."/>
            <person name="Bloem J."/>
            <person name="Labutti K."/>
            <person name="Salamov A."/>
            <person name="Andreopoulos B."/>
            <person name="Baker S."/>
            <person name="Barry K."/>
            <person name="Bills G."/>
            <person name="Bluhm B."/>
            <person name="Cannon C."/>
            <person name="Castanera R."/>
            <person name="Culley D."/>
            <person name="Daum C."/>
            <person name="Ezra D."/>
            <person name="Gonzalez J."/>
            <person name="Henrissat B."/>
            <person name="Kuo A."/>
            <person name="Liang C."/>
            <person name="Lipzen A."/>
            <person name="Lutzoni F."/>
            <person name="Magnuson J."/>
            <person name="Mondo S."/>
            <person name="Nolan M."/>
            <person name="Ohm R."/>
            <person name="Pangilinan J."/>
            <person name="Park H.-J."/>
            <person name="Ramirez L."/>
            <person name="Alfaro M."/>
            <person name="Sun H."/>
            <person name="Tritt A."/>
            <person name="Yoshinaga Y."/>
            <person name="Zwiers L.-H."/>
            <person name="Turgeon B."/>
            <person name="Goodwin S."/>
            <person name="Spatafora J."/>
            <person name="Crous P."/>
            <person name="Grigoriev I."/>
        </authorList>
    </citation>
    <scope>NUCLEOTIDE SEQUENCE</scope>
    <source>
        <strain evidence="2">CBS 122367</strain>
    </source>
</reference>
<dbReference type="AlphaFoldDB" id="A0A6G1IVH6"/>
<proteinExistence type="predicted"/>
<keyword evidence="3" id="KW-1185">Reference proteome</keyword>
<protein>
    <submittedName>
        <fullName evidence="2">Carbohydrate esterase family 3 protein</fullName>
    </submittedName>
</protein>
<evidence type="ECO:0000313" key="2">
    <source>
        <dbReference type="EMBL" id="KAF2682118.1"/>
    </source>
</evidence>
<gene>
    <name evidence="2" type="ORF">K458DRAFT_307844</name>
</gene>
<dbReference type="Pfam" id="PF13472">
    <property type="entry name" value="Lipase_GDSL_2"/>
    <property type="match status" value="1"/>
</dbReference>
<evidence type="ECO:0000259" key="1">
    <source>
        <dbReference type="Pfam" id="PF13472"/>
    </source>
</evidence>
<dbReference type="SUPFAM" id="SSF52266">
    <property type="entry name" value="SGNH hydrolase"/>
    <property type="match status" value="1"/>
</dbReference>
<dbReference type="Gene3D" id="3.40.50.1110">
    <property type="entry name" value="SGNH hydrolase"/>
    <property type="match status" value="1"/>
</dbReference>
<dbReference type="Proteomes" id="UP000799291">
    <property type="component" value="Unassembled WGS sequence"/>
</dbReference>
<dbReference type="CDD" id="cd01833">
    <property type="entry name" value="XynB_like"/>
    <property type="match status" value="1"/>
</dbReference>
<accession>A0A6G1IVH6</accession>
<dbReference type="GO" id="GO:0004622">
    <property type="term" value="F:phosphatidylcholine lysophospholipase activity"/>
    <property type="evidence" value="ECO:0007669"/>
    <property type="project" value="TreeGrafter"/>
</dbReference>
<evidence type="ECO:0000313" key="3">
    <source>
        <dbReference type="Proteomes" id="UP000799291"/>
    </source>
</evidence>
<dbReference type="EMBL" id="MU005588">
    <property type="protein sequence ID" value="KAF2682118.1"/>
    <property type="molecule type" value="Genomic_DNA"/>
</dbReference>
<name>A0A6G1IVH6_9PLEO</name>
<dbReference type="OrthoDB" id="2119228at2759"/>
<dbReference type="InterPro" id="IPR013830">
    <property type="entry name" value="SGNH_hydro"/>
</dbReference>
<dbReference type="InterPro" id="IPR036514">
    <property type="entry name" value="SGNH_hydro_sf"/>
</dbReference>
<organism evidence="2 3">
    <name type="scientific">Lentithecium fluviatile CBS 122367</name>
    <dbReference type="NCBI Taxonomy" id="1168545"/>
    <lineage>
        <taxon>Eukaryota</taxon>
        <taxon>Fungi</taxon>
        <taxon>Dikarya</taxon>
        <taxon>Ascomycota</taxon>
        <taxon>Pezizomycotina</taxon>
        <taxon>Dothideomycetes</taxon>
        <taxon>Pleosporomycetidae</taxon>
        <taxon>Pleosporales</taxon>
        <taxon>Massarineae</taxon>
        <taxon>Lentitheciaceae</taxon>
        <taxon>Lentithecium</taxon>
    </lineage>
</organism>